<dbReference type="PANTHER" id="PTHR12176:SF79">
    <property type="entry name" value="METHYLTRANSFERASE TYPE 11 DOMAIN-CONTAINING PROTEIN"/>
    <property type="match status" value="1"/>
</dbReference>
<dbReference type="InterPro" id="IPR013216">
    <property type="entry name" value="Methyltransf_11"/>
</dbReference>
<dbReference type="Proteomes" id="UP000649617">
    <property type="component" value="Unassembled WGS sequence"/>
</dbReference>
<evidence type="ECO:0000313" key="5">
    <source>
        <dbReference type="EMBL" id="CAE7298971.1"/>
    </source>
</evidence>
<dbReference type="Gene3D" id="3.40.50.150">
    <property type="entry name" value="Vaccinia Virus protein VP39"/>
    <property type="match status" value="1"/>
</dbReference>
<dbReference type="OrthoDB" id="411785at2759"/>
<evidence type="ECO:0000259" key="4">
    <source>
        <dbReference type="Pfam" id="PF08241"/>
    </source>
</evidence>
<name>A0A812N8F8_SYMPI</name>
<dbReference type="InterPro" id="IPR051419">
    <property type="entry name" value="Lys/N-term_MeTrsfase_sf"/>
</dbReference>
<evidence type="ECO:0000256" key="2">
    <source>
        <dbReference type="ARBA" id="ARBA00022603"/>
    </source>
</evidence>
<keyword evidence="2" id="KW-0489">Methyltransferase</keyword>
<feature type="non-terminal residue" evidence="5">
    <location>
        <position position="231"/>
    </location>
</feature>
<sequence>AAFFDWYVTYARLQHVFDLLLPSPYISPEILEVGFGTSEIPLRLFENGWELVTAIDTSAEAVRLAKGRSQHHGKTALQFLQMDARVLDFPDECFDVVLDKATLDTILCAGDGSLQVQAYLLEAHRVLKPGGVFLLVSHSGPSLRLHHLLQEPLRQWRIKVARLPVKPPSQDLHLEAEDDAQDVAEDVSRCFWIFACTKPGGEPEECEAAPEVSTDVPTAGDATKAASAVFF</sequence>
<feature type="domain" description="Methyltransferase type 11" evidence="4">
    <location>
        <begin position="31"/>
        <end position="134"/>
    </location>
</feature>
<dbReference type="GO" id="GO:0032259">
    <property type="term" value="P:methylation"/>
    <property type="evidence" value="ECO:0007669"/>
    <property type="project" value="UniProtKB-KW"/>
</dbReference>
<dbReference type="SUPFAM" id="SSF53335">
    <property type="entry name" value="S-adenosyl-L-methionine-dependent methyltransferases"/>
    <property type="match status" value="1"/>
</dbReference>
<comment type="similarity">
    <text evidence="1">Belongs to the methyltransferase superfamily.</text>
</comment>
<organism evidence="5 6">
    <name type="scientific">Symbiodinium pilosum</name>
    <name type="common">Dinoflagellate</name>
    <dbReference type="NCBI Taxonomy" id="2952"/>
    <lineage>
        <taxon>Eukaryota</taxon>
        <taxon>Sar</taxon>
        <taxon>Alveolata</taxon>
        <taxon>Dinophyceae</taxon>
        <taxon>Suessiales</taxon>
        <taxon>Symbiodiniaceae</taxon>
        <taxon>Symbiodinium</taxon>
    </lineage>
</organism>
<dbReference type="InterPro" id="IPR029063">
    <property type="entry name" value="SAM-dependent_MTases_sf"/>
</dbReference>
<protein>
    <submittedName>
        <fullName evidence="5">EEF1AKNMT protein</fullName>
    </submittedName>
</protein>
<dbReference type="GO" id="GO:0008757">
    <property type="term" value="F:S-adenosylmethionine-dependent methyltransferase activity"/>
    <property type="evidence" value="ECO:0007669"/>
    <property type="project" value="InterPro"/>
</dbReference>
<reference evidence="5" key="1">
    <citation type="submission" date="2021-02" db="EMBL/GenBank/DDBJ databases">
        <authorList>
            <person name="Dougan E. K."/>
            <person name="Rhodes N."/>
            <person name="Thang M."/>
            <person name="Chan C."/>
        </authorList>
    </citation>
    <scope>NUCLEOTIDE SEQUENCE</scope>
</reference>
<accession>A0A812N8F8</accession>
<evidence type="ECO:0000256" key="3">
    <source>
        <dbReference type="ARBA" id="ARBA00022679"/>
    </source>
</evidence>
<keyword evidence="3" id="KW-0808">Transferase</keyword>
<proteinExistence type="inferred from homology"/>
<evidence type="ECO:0000313" key="6">
    <source>
        <dbReference type="Proteomes" id="UP000649617"/>
    </source>
</evidence>
<dbReference type="PANTHER" id="PTHR12176">
    <property type="entry name" value="SAM-DEPENDENT METHYLTRANSFERASE SUPERFAMILY PROTEIN"/>
    <property type="match status" value="1"/>
</dbReference>
<comment type="caution">
    <text evidence="5">The sequence shown here is derived from an EMBL/GenBank/DDBJ whole genome shotgun (WGS) entry which is preliminary data.</text>
</comment>
<gene>
    <name evidence="5" type="primary">EEF1AKNMT</name>
    <name evidence="5" type="ORF">SPIL2461_LOCUS6750</name>
</gene>
<dbReference type="Pfam" id="PF08241">
    <property type="entry name" value="Methyltransf_11"/>
    <property type="match status" value="1"/>
</dbReference>
<evidence type="ECO:0000256" key="1">
    <source>
        <dbReference type="ARBA" id="ARBA00008361"/>
    </source>
</evidence>
<dbReference type="CDD" id="cd02440">
    <property type="entry name" value="AdoMet_MTases"/>
    <property type="match status" value="1"/>
</dbReference>
<dbReference type="EMBL" id="CAJNIZ010010347">
    <property type="protein sequence ID" value="CAE7298971.1"/>
    <property type="molecule type" value="Genomic_DNA"/>
</dbReference>
<keyword evidence="6" id="KW-1185">Reference proteome</keyword>
<dbReference type="AlphaFoldDB" id="A0A812N8F8"/>